<sequence length="37" mass="4010">MQGQAADHPDNLQSLCKMCNLSKGGGFFDKRLDTNAP</sequence>
<organism evidence="1">
    <name type="scientific">uncultured Caudovirales phage</name>
    <dbReference type="NCBI Taxonomy" id="2100421"/>
    <lineage>
        <taxon>Viruses</taxon>
        <taxon>Duplodnaviria</taxon>
        <taxon>Heunggongvirae</taxon>
        <taxon>Uroviricota</taxon>
        <taxon>Caudoviricetes</taxon>
        <taxon>Peduoviridae</taxon>
        <taxon>Maltschvirus</taxon>
        <taxon>Maltschvirus maltsch</taxon>
    </lineage>
</organism>
<proteinExistence type="predicted"/>
<protein>
    <submittedName>
        <fullName evidence="1">HNHc domain containing protein</fullName>
    </submittedName>
</protein>
<dbReference type="InterPro" id="IPR003615">
    <property type="entry name" value="HNH_nuc"/>
</dbReference>
<gene>
    <name evidence="1" type="ORF">UFOVP1140_1</name>
</gene>
<evidence type="ECO:0000313" key="1">
    <source>
        <dbReference type="EMBL" id="CAB4185888.1"/>
    </source>
</evidence>
<feature type="non-terminal residue" evidence="1">
    <location>
        <position position="37"/>
    </location>
</feature>
<reference evidence="1" key="1">
    <citation type="submission" date="2020-05" db="EMBL/GenBank/DDBJ databases">
        <authorList>
            <person name="Chiriac C."/>
            <person name="Salcher M."/>
            <person name="Ghai R."/>
            <person name="Kavagutti S V."/>
        </authorList>
    </citation>
    <scope>NUCLEOTIDE SEQUENCE</scope>
</reference>
<dbReference type="EMBL" id="LR797084">
    <property type="protein sequence ID" value="CAB4185888.1"/>
    <property type="molecule type" value="Genomic_DNA"/>
</dbReference>
<name>A0A6J5QXU1_9CAUD</name>
<accession>A0A6J5QXU1</accession>
<dbReference type="CDD" id="cd00085">
    <property type="entry name" value="HNHc"/>
    <property type="match status" value="1"/>
</dbReference>